<keyword evidence="3 8" id="KW-0808">Transferase</keyword>
<proteinExistence type="inferred from homology"/>
<dbReference type="RefSeq" id="WP_230562221.1">
    <property type="nucleotide sequence ID" value="NZ_JAJITC010000007.1"/>
</dbReference>
<evidence type="ECO:0000256" key="1">
    <source>
        <dbReference type="ARBA" id="ARBA00001933"/>
    </source>
</evidence>
<dbReference type="Pfam" id="PF12390">
    <property type="entry name" value="Se-cys_synth_N"/>
    <property type="match status" value="1"/>
</dbReference>
<dbReference type="Gene3D" id="3.40.640.10">
    <property type="entry name" value="Type I PLP-dependent aspartate aminotransferase-like (Major domain)"/>
    <property type="match status" value="1"/>
</dbReference>
<evidence type="ECO:0000256" key="3">
    <source>
        <dbReference type="ARBA" id="ARBA00022679"/>
    </source>
</evidence>
<accession>A0ABS8KF95</accession>
<dbReference type="Proteomes" id="UP001430614">
    <property type="component" value="Unassembled WGS sequence"/>
</dbReference>
<comment type="similarity">
    <text evidence="7 8">Belongs to the SelA family.</text>
</comment>
<dbReference type="Pfam" id="PF03841">
    <property type="entry name" value="SelA"/>
    <property type="match status" value="1"/>
</dbReference>
<dbReference type="EC" id="2.9.1.1" evidence="8"/>
<dbReference type="Gene3D" id="3.90.1150.180">
    <property type="match status" value="1"/>
</dbReference>
<gene>
    <name evidence="8 10" type="primary">selA</name>
    <name evidence="10" type="ORF">LJ655_16005</name>
</gene>
<comment type="cofactor">
    <cofactor evidence="1 8">
        <name>pyridoxal 5'-phosphate</name>
        <dbReference type="ChEBI" id="CHEBI:597326"/>
    </cofactor>
</comment>
<keyword evidence="4 8" id="KW-0663">Pyridoxal phosphate</keyword>
<dbReference type="InterPro" id="IPR018319">
    <property type="entry name" value="SelA-like"/>
</dbReference>
<sequence>MSDVSSSELHALMARVPSVDKVVASAEFAPLVSEYGRTQVLNALRDVLDAWRISAQSGDATANPAVSALDAAQLHASVAAALVARNASRLRSVFNLTGTVLHTNLGRALLPDESVRAVMTALTQPANLEFDLATGKRGDRDDLIDGLICELSGAEAATIVNNNAAAVLLTLSALAAKKEVVVSRGELVEIGGAFRIPDIMSRAGAKLREVGTTNRTHLKDYEQAINARTALLMKVHASNYAISGFTKEVSIEEIASLAHARGLAVAVDLGSGTLVDLGEWGLPREPTVRATVEAGADLVTFSGDKLLGGPQAGLIVGRRDLIAKIKKHPLKRALRVGKLTLAALEPVLQLYRAPEKLTERLTTLRLLTRPAEDIHGAAQRVSPALQQAIDARYSVSVEAMFSQIGSGALPVDVLPSYGLVVRMADGKRGGRHLLALEKQLREMARPVIGRIADDALRLDLRCLESADEAQLIAQLAAQPKSS</sequence>
<name>A0ABS8KF95_9BURK</name>
<evidence type="ECO:0000259" key="9">
    <source>
        <dbReference type="Pfam" id="PF12390"/>
    </source>
</evidence>
<dbReference type="SUPFAM" id="SSF53383">
    <property type="entry name" value="PLP-dependent transferases"/>
    <property type="match status" value="1"/>
</dbReference>
<evidence type="ECO:0000256" key="6">
    <source>
        <dbReference type="ARBA" id="ARBA00023266"/>
    </source>
</evidence>
<feature type="domain" description="L-seryl-tRNA selenium transferase N-terminal" evidence="9">
    <location>
        <begin position="14"/>
        <end position="52"/>
    </location>
</feature>
<dbReference type="InterPro" id="IPR004534">
    <property type="entry name" value="SelA_trans"/>
</dbReference>
<evidence type="ECO:0000313" key="10">
    <source>
        <dbReference type="EMBL" id="MCC8403375.1"/>
    </source>
</evidence>
<comment type="catalytic activity">
    <reaction evidence="8">
        <text>L-seryl-tRNA(Sec) + selenophosphate + H(+) = L-selenocysteinyl-tRNA(Sec) + phosphate</text>
        <dbReference type="Rhea" id="RHEA:22728"/>
        <dbReference type="Rhea" id="RHEA-COMP:9742"/>
        <dbReference type="Rhea" id="RHEA-COMP:9743"/>
        <dbReference type="ChEBI" id="CHEBI:15378"/>
        <dbReference type="ChEBI" id="CHEBI:16144"/>
        <dbReference type="ChEBI" id="CHEBI:43474"/>
        <dbReference type="ChEBI" id="CHEBI:78533"/>
        <dbReference type="ChEBI" id="CHEBI:78573"/>
        <dbReference type="EC" id="2.9.1.1"/>
    </reaction>
</comment>
<reference evidence="10 11" key="1">
    <citation type="submission" date="2021-11" db="EMBL/GenBank/DDBJ databases">
        <authorList>
            <person name="Oh E.-T."/>
            <person name="Kim S.-B."/>
        </authorList>
    </citation>
    <scope>NUCLEOTIDE SEQUENCE [LARGE SCALE GENOMIC DNA]</scope>
    <source>
        <strain evidence="10 11">MMS20-SJTN17</strain>
    </source>
</reference>
<evidence type="ECO:0000256" key="7">
    <source>
        <dbReference type="ARBA" id="ARBA00044507"/>
    </source>
</evidence>
<evidence type="ECO:0000256" key="5">
    <source>
        <dbReference type="ARBA" id="ARBA00022917"/>
    </source>
</evidence>
<dbReference type="PANTHER" id="PTHR32328">
    <property type="entry name" value="L-SERYL-TRNA(SEC) SELENIUM TRANSFERASE"/>
    <property type="match status" value="1"/>
</dbReference>
<dbReference type="GO" id="GO:0004125">
    <property type="term" value="F:L-seryl-tRNA(Sec) selenium transferase activity"/>
    <property type="evidence" value="ECO:0007669"/>
    <property type="project" value="UniProtKB-EC"/>
</dbReference>
<dbReference type="EMBL" id="JAJITC010000007">
    <property type="protein sequence ID" value="MCC8403375.1"/>
    <property type="molecule type" value="Genomic_DNA"/>
</dbReference>
<keyword evidence="11" id="KW-1185">Reference proteome</keyword>
<feature type="modified residue" description="N6-(pyridoxal phosphate)lysine" evidence="8">
    <location>
        <position position="305"/>
    </location>
</feature>
<keyword evidence="5 8" id="KW-0648">Protein biosynthesis</keyword>
<comment type="pathway">
    <text evidence="8">Aminoacyl-tRNA biosynthesis; selenocysteinyl-tRNA(Sec) biosynthesis; selenocysteinyl-tRNA(Sec) from L-seryl-tRNA(Sec) (bacterial route): step 1/1.</text>
</comment>
<dbReference type="InterPro" id="IPR015424">
    <property type="entry name" value="PyrdxlP-dep_Trfase"/>
</dbReference>
<evidence type="ECO:0000313" key="11">
    <source>
        <dbReference type="Proteomes" id="UP001430614"/>
    </source>
</evidence>
<dbReference type="InterPro" id="IPR015421">
    <property type="entry name" value="PyrdxlP-dep_Trfase_major"/>
</dbReference>
<keyword evidence="2 8" id="KW-0963">Cytoplasm</keyword>
<evidence type="ECO:0000256" key="2">
    <source>
        <dbReference type="ARBA" id="ARBA00022490"/>
    </source>
</evidence>
<evidence type="ECO:0000256" key="8">
    <source>
        <dbReference type="HAMAP-Rule" id="MF_00423"/>
    </source>
</evidence>
<dbReference type="HAMAP" id="MF_00423">
    <property type="entry name" value="SelA"/>
    <property type="match status" value="1"/>
</dbReference>
<evidence type="ECO:0000256" key="4">
    <source>
        <dbReference type="ARBA" id="ARBA00022898"/>
    </source>
</evidence>
<comment type="function">
    <text evidence="8">Converts seryl-tRNA(Sec) to selenocysteinyl-tRNA(Sec) required for selenoprotein biosynthesis.</text>
</comment>
<organism evidence="10 11">
    <name type="scientific">Paraburkholderia translucens</name>
    <dbReference type="NCBI Taxonomy" id="2886945"/>
    <lineage>
        <taxon>Bacteria</taxon>
        <taxon>Pseudomonadati</taxon>
        <taxon>Pseudomonadota</taxon>
        <taxon>Betaproteobacteria</taxon>
        <taxon>Burkholderiales</taxon>
        <taxon>Burkholderiaceae</taxon>
        <taxon>Paraburkholderia</taxon>
    </lineage>
</organism>
<dbReference type="PANTHER" id="PTHR32328:SF0">
    <property type="entry name" value="L-SERYL-TRNA(SEC) SELENIUM TRANSFERASE"/>
    <property type="match status" value="1"/>
</dbReference>
<comment type="caution">
    <text evidence="10">The sequence shown here is derived from an EMBL/GenBank/DDBJ whole genome shotgun (WGS) entry which is preliminary data.</text>
</comment>
<protein>
    <recommendedName>
        <fullName evidence="8">L-seryl-tRNA(Sec) selenium transferase</fullName>
        <ecNumber evidence="8">2.9.1.1</ecNumber>
    </recommendedName>
    <alternativeName>
        <fullName evidence="8">Selenocysteine synthase</fullName>
        <shortName evidence="8">Sec synthase</shortName>
    </alternativeName>
    <alternativeName>
        <fullName evidence="8">Selenocysteinyl-tRNA(Sec) synthase</fullName>
    </alternativeName>
</protein>
<dbReference type="InterPro" id="IPR025862">
    <property type="entry name" value="SelA_trans_N_dom"/>
</dbReference>
<comment type="subcellular location">
    <subcellularLocation>
        <location evidence="8">Cytoplasm</location>
    </subcellularLocation>
</comment>
<dbReference type="NCBIfam" id="TIGR00474">
    <property type="entry name" value="selA"/>
    <property type="match status" value="1"/>
</dbReference>
<keyword evidence="6 8" id="KW-0711">Selenium</keyword>